<dbReference type="Proteomes" id="UP001501175">
    <property type="component" value="Unassembled WGS sequence"/>
</dbReference>
<dbReference type="RefSeq" id="WP_345248438.1">
    <property type="nucleotide sequence ID" value="NZ_BAABHD010000082.1"/>
</dbReference>
<feature type="signal peptide" evidence="1">
    <location>
        <begin position="1"/>
        <end position="23"/>
    </location>
</feature>
<keyword evidence="1" id="KW-0732">Signal</keyword>
<evidence type="ECO:0000313" key="2">
    <source>
        <dbReference type="EMBL" id="GAA4467435.1"/>
    </source>
</evidence>
<name>A0ABP8NKJ9_9BACT</name>
<evidence type="ECO:0008006" key="4">
    <source>
        <dbReference type="Google" id="ProtNLM"/>
    </source>
</evidence>
<organism evidence="2 3">
    <name type="scientific">Nibrella saemangeumensis</name>
    <dbReference type="NCBI Taxonomy" id="1084526"/>
    <lineage>
        <taxon>Bacteria</taxon>
        <taxon>Pseudomonadati</taxon>
        <taxon>Bacteroidota</taxon>
        <taxon>Cytophagia</taxon>
        <taxon>Cytophagales</taxon>
        <taxon>Spirosomataceae</taxon>
        <taxon>Nibrella</taxon>
    </lineage>
</organism>
<sequence length="130" mass="14018">MKTLITTIALALTLSATSLTASADSHRLTGPKAPTSYRVAVFPSSSAAKLNVIVEKAAGRVEVRLKDAKGHVLHTSYLQKKDGKFWSRFDMSELQDGTYTVEIDNGAETTAKEVTLSTKATTFSRVAIID</sequence>
<evidence type="ECO:0000256" key="1">
    <source>
        <dbReference type="SAM" id="SignalP"/>
    </source>
</evidence>
<keyword evidence="3" id="KW-1185">Reference proteome</keyword>
<accession>A0ABP8NKJ9</accession>
<gene>
    <name evidence="2" type="ORF">GCM10023189_51100</name>
</gene>
<dbReference type="EMBL" id="BAABHD010000082">
    <property type="protein sequence ID" value="GAA4467435.1"/>
    <property type="molecule type" value="Genomic_DNA"/>
</dbReference>
<comment type="caution">
    <text evidence="2">The sequence shown here is derived from an EMBL/GenBank/DDBJ whole genome shotgun (WGS) entry which is preliminary data.</text>
</comment>
<reference evidence="3" key="1">
    <citation type="journal article" date="2019" name="Int. J. Syst. Evol. Microbiol.">
        <title>The Global Catalogue of Microorganisms (GCM) 10K type strain sequencing project: providing services to taxonomists for standard genome sequencing and annotation.</title>
        <authorList>
            <consortium name="The Broad Institute Genomics Platform"/>
            <consortium name="The Broad Institute Genome Sequencing Center for Infectious Disease"/>
            <person name="Wu L."/>
            <person name="Ma J."/>
        </authorList>
    </citation>
    <scope>NUCLEOTIDE SEQUENCE [LARGE SCALE GENOMIC DNA]</scope>
    <source>
        <strain evidence="3">JCM 17927</strain>
    </source>
</reference>
<protein>
    <recommendedName>
        <fullName evidence="4">Por secretion system C-terminal sorting domain-containing protein</fullName>
    </recommendedName>
</protein>
<proteinExistence type="predicted"/>
<evidence type="ECO:0000313" key="3">
    <source>
        <dbReference type="Proteomes" id="UP001501175"/>
    </source>
</evidence>
<feature type="chain" id="PRO_5046298467" description="Por secretion system C-terminal sorting domain-containing protein" evidence="1">
    <location>
        <begin position="24"/>
        <end position="130"/>
    </location>
</feature>